<proteinExistence type="predicted"/>
<dbReference type="InterPro" id="IPR003661">
    <property type="entry name" value="HisK_dim/P_dom"/>
</dbReference>
<dbReference type="SUPFAM" id="SSF47384">
    <property type="entry name" value="Homodimeric domain of signal transducing histidine kinase"/>
    <property type="match status" value="1"/>
</dbReference>
<evidence type="ECO:0000256" key="4">
    <source>
        <dbReference type="ARBA" id="ARBA00022475"/>
    </source>
</evidence>
<dbReference type="InterPro" id="IPR036097">
    <property type="entry name" value="HisK_dim/P_sf"/>
</dbReference>
<organism evidence="17 18">
    <name type="scientific">Oxobacter pfennigii</name>
    <dbReference type="NCBI Taxonomy" id="36849"/>
    <lineage>
        <taxon>Bacteria</taxon>
        <taxon>Bacillati</taxon>
        <taxon>Bacillota</taxon>
        <taxon>Clostridia</taxon>
        <taxon>Eubacteriales</taxon>
        <taxon>Clostridiaceae</taxon>
        <taxon>Oxobacter</taxon>
    </lineage>
</organism>
<dbReference type="SMART" id="SM00304">
    <property type="entry name" value="HAMP"/>
    <property type="match status" value="1"/>
</dbReference>
<dbReference type="SUPFAM" id="SSF55874">
    <property type="entry name" value="ATPase domain of HSP90 chaperone/DNA topoisomerase II/histidine kinase"/>
    <property type="match status" value="1"/>
</dbReference>
<dbReference type="Pfam" id="PF00672">
    <property type="entry name" value="HAMP"/>
    <property type="match status" value="1"/>
</dbReference>
<keyword evidence="13 14" id="KW-0472">Membrane</keyword>
<evidence type="ECO:0000256" key="13">
    <source>
        <dbReference type="ARBA" id="ARBA00023136"/>
    </source>
</evidence>
<dbReference type="SMART" id="SM00387">
    <property type="entry name" value="HATPase_c"/>
    <property type="match status" value="1"/>
</dbReference>
<gene>
    <name evidence="17" type="primary">yycG_8</name>
    <name evidence="17" type="ORF">OXPF_36370</name>
</gene>
<keyword evidence="10" id="KW-0067">ATP-binding</keyword>
<dbReference type="Pfam" id="PF00512">
    <property type="entry name" value="HisKA"/>
    <property type="match status" value="1"/>
</dbReference>
<dbReference type="PANTHER" id="PTHR45528">
    <property type="entry name" value="SENSOR HISTIDINE KINASE CPXA"/>
    <property type="match status" value="1"/>
</dbReference>
<dbReference type="InterPro" id="IPR036890">
    <property type="entry name" value="HATPase_C_sf"/>
</dbReference>
<evidence type="ECO:0000259" key="16">
    <source>
        <dbReference type="PROSITE" id="PS50885"/>
    </source>
</evidence>
<keyword evidence="6 17" id="KW-0808">Transferase</keyword>
<accession>A0A0P8WKK3</accession>
<dbReference type="AlphaFoldDB" id="A0A0P8WKK3"/>
<name>A0A0P8WKK3_9CLOT</name>
<dbReference type="CDD" id="cd06225">
    <property type="entry name" value="HAMP"/>
    <property type="match status" value="1"/>
</dbReference>
<evidence type="ECO:0000256" key="1">
    <source>
        <dbReference type="ARBA" id="ARBA00000085"/>
    </source>
</evidence>
<keyword evidence="9 17" id="KW-0418">Kinase</keyword>
<dbReference type="PRINTS" id="PR00344">
    <property type="entry name" value="BCTRLSENSOR"/>
</dbReference>
<dbReference type="InterPro" id="IPR005467">
    <property type="entry name" value="His_kinase_dom"/>
</dbReference>
<evidence type="ECO:0000259" key="15">
    <source>
        <dbReference type="PROSITE" id="PS50109"/>
    </source>
</evidence>
<dbReference type="PROSITE" id="PS50885">
    <property type="entry name" value="HAMP"/>
    <property type="match status" value="1"/>
</dbReference>
<dbReference type="Gene3D" id="6.10.340.10">
    <property type="match status" value="1"/>
</dbReference>
<evidence type="ECO:0000256" key="8">
    <source>
        <dbReference type="ARBA" id="ARBA00022741"/>
    </source>
</evidence>
<dbReference type="Proteomes" id="UP000050326">
    <property type="component" value="Unassembled WGS sequence"/>
</dbReference>
<keyword evidence="18" id="KW-1185">Reference proteome</keyword>
<dbReference type="STRING" id="36849.OXPF_36370"/>
<keyword evidence="8" id="KW-0547">Nucleotide-binding</keyword>
<dbReference type="SMART" id="SM00388">
    <property type="entry name" value="HisKA"/>
    <property type="match status" value="1"/>
</dbReference>
<protein>
    <recommendedName>
        <fullName evidence="3">histidine kinase</fullName>
        <ecNumber evidence="3">2.7.13.3</ecNumber>
    </recommendedName>
</protein>
<dbReference type="PANTHER" id="PTHR45528:SF1">
    <property type="entry name" value="SENSOR HISTIDINE KINASE CPXA"/>
    <property type="match status" value="1"/>
</dbReference>
<dbReference type="OrthoDB" id="335833at2"/>
<keyword evidence="4" id="KW-1003">Cell membrane</keyword>
<dbReference type="Gene3D" id="1.10.287.130">
    <property type="match status" value="1"/>
</dbReference>
<evidence type="ECO:0000256" key="3">
    <source>
        <dbReference type="ARBA" id="ARBA00012438"/>
    </source>
</evidence>
<dbReference type="FunFam" id="3.30.565.10:FF:000006">
    <property type="entry name" value="Sensor histidine kinase WalK"/>
    <property type="match status" value="1"/>
</dbReference>
<keyword evidence="5" id="KW-0597">Phosphoprotein</keyword>
<keyword evidence="7 14" id="KW-0812">Transmembrane</keyword>
<evidence type="ECO:0000256" key="7">
    <source>
        <dbReference type="ARBA" id="ARBA00022692"/>
    </source>
</evidence>
<dbReference type="EC" id="2.7.13.3" evidence="3"/>
<dbReference type="InterPro" id="IPR003660">
    <property type="entry name" value="HAMP_dom"/>
</dbReference>
<evidence type="ECO:0000256" key="5">
    <source>
        <dbReference type="ARBA" id="ARBA00022553"/>
    </source>
</evidence>
<comment type="caution">
    <text evidence="17">The sequence shown here is derived from an EMBL/GenBank/DDBJ whole genome shotgun (WGS) entry which is preliminary data.</text>
</comment>
<evidence type="ECO:0000256" key="11">
    <source>
        <dbReference type="ARBA" id="ARBA00022989"/>
    </source>
</evidence>
<dbReference type="Pfam" id="PF02518">
    <property type="entry name" value="HATPase_c"/>
    <property type="match status" value="1"/>
</dbReference>
<dbReference type="GO" id="GO:0000155">
    <property type="term" value="F:phosphorelay sensor kinase activity"/>
    <property type="evidence" value="ECO:0007669"/>
    <property type="project" value="InterPro"/>
</dbReference>
<dbReference type="PROSITE" id="PS50109">
    <property type="entry name" value="HIS_KIN"/>
    <property type="match status" value="1"/>
</dbReference>
<keyword evidence="12" id="KW-0902">Two-component regulatory system</keyword>
<evidence type="ECO:0000256" key="9">
    <source>
        <dbReference type="ARBA" id="ARBA00022777"/>
    </source>
</evidence>
<dbReference type="Gene3D" id="3.30.565.10">
    <property type="entry name" value="Histidine kinase-like ATPase, C-terminal domain"/>
    <property type="match status" value="1"/>
</dbReference>
<dbReference type="CDD" id="cd00075">
    <property type="entry name" value="HATPase"/>
    <property type="match status" value="1"/>
</dbReference>
<dbReference type="PATRIC" id="fig|36849.3.peg.3841"/>
<dbReference type="InterPro" id="IPR050398">
    <property type="entry name" value="HssS/ArlS-like"/>
</dbReference>
<evidence type="ECO:0000256" key="10">
    <source>
        <dbReference type="ARBA" id="ARBA00022840"/>
    </source>
</evidence>
<dbReference type="CDD" id="cd00082">
    <property type="entry name" value="HisKA"/>
    <property type="match status" value="1"/>
</dbReference>
<dbReference type="RefSeq" id="WP_054876608.1">
    <property type="nucleotide sequence ID" value="NZ_LKET01000051.1"/>
</dbReference>
<reference evidence="17 18" key="1">
    <citation type="submission" date="2015-09" db="EMBL/GenBank/DDBJ databases">
        <title>Genome sequence of Oxobacter pfennigii DSM 3222.</title>
        <authorList>
            <person name="Poehlein A."/>
            <person name="Bengelsdorf F.R."/>
            <person name="Schiel-Bengelsdorf B."/>
            <person name="Duerre P."/>
            <person name="Daniel R."/>
        </authorList>
    </citation>
    <scope>NUCLEOTIDE SEQUENCE [LARGE SCALE GENOMIC DNA]</scope>
    <source>
        <strain evidence="17 18">DSM 3222</strain>
    </source>
</reference>
<evidence type="ECO:0000313" key="18">
    <source>
        <dbReference type="Proteomes" id="UP000050326"/>
    </source>
</evidence>
<comment type="catalytic activity">
    <reaction evidence="1">
        <text>ATP + protein L-histidine = ADP + protein N-phospho-L-histidine.</text>
        <dbReference type="EC" id="2.7.13.3"/>
    </reaction>
</comment>
<dbReference type="GO" id="GO:0005886">
    <property type="term" value="C:plasma membrane"/>
    <property type="evidence" value="ECO:0007669"/>
    <property type="project" value="UniProtKB-SubCell"/>
</dbReference>
<dbReference type="SUPFAM" id="SSF158472">
    <property type="entry name" value="HAMP domain-like"/>
    <property type="match status" value="1"/>
</dbReference>
<feature type="domain" description="HAMP" evidence="16">
    <location>
        <begin position="184"/>
        <end position="236"/>
    </location>
</feature>
<feature type="transmembrane region" description="Helical" evidence="14">
    <location>
        <begin position="156"/>
        <end position="178"/>
    </location>
</feature>
<feature type="transmembrane region" description="Helical" evidence="14">
    <location>
        <begin position="12"/>
        <end position="34"/>
    </location>
</feature>
<evidence type="ECO:0000313" key="17">
    <source>
        <dbReference type="EMBL" id="KPU42869.1"/>
    </source>
</evidence>
<evidence type="ECO:0000256" key="6">
    <source>
        <dbReference type="ARBA" id="ARBA00022679"/>
    </source>
</evidence>
<dbReference type="InterPro" id="IPR004358">
    <property type="entry name" value="Sig_transdc_His_kin-like_C"/>
</dbReference>
<feature type="domain" description="Histidine kinase" evidence="15">
    <location>
        <begin position="251"/>
        <end position="467"/>
    </location>
</feature>
<comment type="subcellular location">
    <subcellularLocation>
        <location evidence="2">Cell membrane</location>
        <topology evidence="2">Multi-pass membrane protein</topology>
    </subcellularLocation>
</comment>
<dbReference type="EMBL" id="LKET01000051">
    <property type="protein sequence ID" value="KPU42869.1"/>
    <property type="molecule type" value="Genomic_DNA"/>
</dbReference>
<dbReference type="InterPro" id="IPR003594">
    <property type="entry name" value="HATPase_dom"/>
</dbReference>
<dbReference type="GO" id="GO:0005524">
    <property type="term" value="F:ATP binding"/>
    <property type="evidence" value="ECO:0007669"/>
    <property type="project" value="UniProtKB-KW"/>
</dbReference>
<evidence type="ECO:0000256" key="14">
    <source>
        <dbReference type="SAM" id="Phobius"/>
    </source>
</evidence>
<evidence type="ECO:0000256" key="2">
    <source>
        <dbReference type="ARBA" id="ARBA00004651"/>
    </source>
</evidence>
<keyword evidence="11 14" id="KW-1133">Transmembrane helix</keyword>
<evidence type="ECO:0000256" key="12">
    <source>
        <dbReference type="ARBA" id="ARBA00023012"/>
    </source>
</evidence>
<sequence>MRRRLSNEFFMNYLMVFLLSLLAAVFAFLILNFADNIISKTLVKNIYTANSIMQYDYAKIDASPVIQNSGGIQIIDKEYRVVYSQGMDTIKKQQLTAAEFTDFLTNSKSKGIPYNYDIAFNPKGEFWLVVTFPTSIRLDFSIVYNREAVSKDMKNVAAAFTLVFLFYLFLLAVFAAVYSRVTAVQITKPLRKLIEGTRLLKEGDYSARIDLRLKNEFAELQDTFNDMAERIGREMALRKQSEEDRRKLILDISHDLKNPLASISGYAELCMENKNLTLKEQGDYLKIIHNNSQRVNKLLMELFELSRLESPQFSIKPVRTDICEYLRQTLGELLPYFEQAGFNYAFDIPDEACYAMVDTVQMSRVFHNLSDNAIRYNPEGTVVSVSLSKGSEEITIVFEDDGIGIPSNVSENIFKPFVRADDSRNSKTGGTGLGLSIAQKIVEAHGGSLTLRPDTKGCSFKITIAAI</sequence>